<gene>
    <name evidence="2" type="ORF">GCM10007878_07440</name>
</gene>
<evidence type="ECO:0000313" key="3">
    <source>
        <dbReference type="Proteomes" id="UP001156682"/>
    </source>
</evidence>
<dbReference type="InterPro" id="IPR023387">
    <property type="entry name" value="DUF1653-like_dom"/>
</dbReference>
<reference evidence="3" key="1">
    <citation type="journal article" date="2019" name="Int. J. Syst. Evol. Microbiol.">
        <title>The Global Catalogue of Microorganisms (GCM) 10K type strain sequencing project: providing services to taxonomists for standard genome sequencing and annotation.</title>
        <authorList>
            <consortium name="The Broad Institute Genomics Platform"/>
            <consortium name="The Broad Institute Genome Sequencing Center for Infectious Disease"/>
            <person name="Wu L."/>
            <person name="Ma J."/>
        </authorList>
    </citation>
    <scope>NUCLEOTIDE SEQUENCE [LARGE SCALE GENOMIC DNA]</scope>
    <source>
        <strain evidence="3">NBRC 100033</strain>
    </source>
</reference>
<dbReference type="Proteomes" id="UP001156682">
    <property type="component" value="Unassembled WGS sequence"/>
</dbReference>
<evidence type="ECO:0000259" key="1">
    <source>
        <dbReference type="Pfam" id="PF07866"/>
    </source>
</evidence>
<dbReference type="Pfam" id="PF07866">
    <property type="entry name" value="DUF1653"/>
    <property type="match status" value="1"/>
</dbReference>
<dbReference type="EMBL" id="BSOR01000015">
    <property type="protein sequence ID" value="GLR63309.1"/>
    <property type="molecule type" value="Genomic_DNA"/>
</dbReference>
<dbReference type="InterPro" id="IPR037135">
    <property type="entry name" value="DUF1653-like_dom_sf"/>
</dbReference>
<dbReference type="Gene3D" id="2.30.30.320">
    <property type="entry name" value="DUF1653-like domain"/>
    <property type="match status" value="1"/>
</dbReference>
<accession>A0ABQ5ZT38</accession>
<proteinExistence type="predicted"/>
<sequence length="87" mass="10073">MTVNLNVTPPVDLPRGIYRHFKGAEYEVLRLAQHSETEEWLVVYRQCYSDGSWWVRPLSIFADTVEVAGEEVPRFEFQGAKPDKAMD</sequence>
<protein>
    <recommendedName>
        <fullName evidence="1">DUF1653 domain-containing protein</fullName>
    </recommendedName>
</protein>
<dbReference type="RefSeq" id="WP_036240540.1">
    <property type="nucleotide sequence ID" value="NZ_BSOR01000015.1"/>
</dbReference>
<feature type="domain" description="DUF1653" evidence="1">
    <location>
        <begin position="16"/>
        <end position="76"/>
    </location>
</feature>
<organism evidence="2 3">
    <name type="scientific">Marinospirillum insulare</name>
    <dbReference type="NCBI Taxonomy" id="217169"/>
    <lineage>
        <taxon>Bacteria</taxon>
        <taxon>Pseudomonadati</taxon>
        <taxon>Pseudomonadota</taxon>
        <taxon>Gammaproteobacteria</taxon>
        <taxon>Oceanospirillales</taxon>
        <taxon>Oceanospirillaceae</taxon>
        <taxon>Marinospirillum</taxon>
    </lineage>
</organism>
<keyword evidence="3" id="KW-1185">Reference proteome</keyword>
<name>A0ABQ5ZT38_9GAMM</name>
<evidence type="ECO:0000313" key="2">
    <source>
        <dbReference type="EMBL" id="GLR63309.1"/>
    </source>
</evidence>
<comment type="caution">
    <text evidence="2">The sequence shown here is derived from an EMBL/GenBank/DDBJ whole genome shotgun (WGS) entry which is preliminary data.</text>
</comment>